<dbReference type="SUPFAM" id="SSF55961">
    <property type="entry name" value="Bet v1-like"/>
    <property type="match status" value="1"/>
</dbReference>
<keyword evidence="2" id="KW-1185">Reference proteome</keyword>
<evidence type="ECO:0000313" key="1">
    <source>
        <dbReference type="EMBL" id="SUA75076.1"/>
    </source>
</evidence>
<sequence length="124" mass="14001">MERLPYIDQHSRIVAADRERTWAALLRWAEVDPDDHSTRLAGFVLDEADPPRRVSFAGQNRFTRYRVSFHLDDLGSRRTRLTADSHAAFRGRIGKVYRALVIGTGGHALAVRYLLLRIATAAAS</sequence>
<reference evidence="1 2" key="1">
    <citation type="submission" date="2018-06" db="EMBL/GenBank/DDBJ databases">
        <authorList>
            <consortium name="Pathogen Informatics"/>
            <person name="Doyle S."/>
        </authorList>
    </citation>
    <scope>NUCLEOTIDE SEQUENCE [LARGE SCALE GENOMIC DNA]</scope>
    <source>
        <strain evidence="1 2">NCTC1934</strain>
    </source>
</reference>
<dbReference type="RefSeq" id="WP_039808570.1">
    <property type="nucleotide sequence ID" value="NZ_UGRY01000002.1"/>
</dbReference>
<evidence type="ECO:0008006" key="3">
    <source>
        <dbReference type="Google" id="ProtNLM"/>
    </source>
</evidence>
<evidence type="ECO:0000313" key="2">
    <source>
        <dbReference type="Proteomes" id="UP000255467"/>
    </source>
</evidence>
<dbReference type="Proteomes" id="UP000255467">
    <property type="component" value="Unassembled WGS sequence"/>
</dbReference>
<dbReference type="EMBL" id="UGRY01000002">
    <property type="protein sequence ID" value="SUA75076.1"/>
    <property type="molecule type" value="Genomic_DNA"/>
</dbReference>
<dbReference type="OrthoDB" id="164904at2"/>
<organism evidence="1 2">
    <name type="scientific">Nocardia otitidiscaviarum</name>
    <dbReference type="NCBI Taxonomy" id="1823"/>
    <lineage>
        <taxon>Bacteria</taxon>
        <taxon>Bacillati</taxon>
        <taxon>Actinomycetota</taxon>
        <taxon>Actinomycetes</taxon>
        <taxon>Mycobacteriales</taxon>
        <taxon>Nocardiaceae</taxon>
        <taxon>Nocardia</taxon>
    </lineage>
</organism>
<dbReference type="AlphaFoldDB" id="A0A378YD06"/>
<name>A0A378YD06_9NOCA</name>
<accession>A0A378YD06</accession>
<protein>
    <recommendedName>
        <fullName evidence="3">SRPBCC family protein</fullName>
    </recommendedName>
</protein>
<gene>
    <name evidence="1" type="ORF">NCTC1934_01896</name>
</gene>
<proteinExistence type="predicted"/>